<evidence type="ECO:0000256" key="4">
    <source>
        <dbReference type="ARBA" id="ARBA00022763"/>
    </source>
</evidence>
<dbReference type="STRING" id="797114.C475_05680"/>
<evidence type="ECO:0000256" key="2">
    <source>
        <dbReference type="ARBA" id="ARBA00022723"/>
    </source>
</evidence>
<keyword evidence="1" id="KW-0004">4Fe-4S</keyword>
<dbReference type="PANTHER" id="PTHR11472:SF34">
    <property type="entry name" value="REGULATOR OF TELOMERE ELONGATION HELICASE 1"/>
    <property type="match status" value="1"/>
</dbReference>
<keyword evidence="12" id="KW-0413">Isomerase</keyword>
<keyword evidence="16" id="KW-1185">Reference proteome</keyword>
<feature type="region of interest" description="Disordered" evidence="13">
    <location>
        <begin position="1"/>
        <end position="55"/>
    </location>
</feature>
<feature type="compositionally biased region" description="Basic and acidic residues" evidence="13">
    <location>
        <begin position="446"/>
        <end position="465"/>
    </location>
</feature>
<dbReference type="InterPro" id="IPR006555">
    <property type="entry name" value="ATP-dep_Helicase_C"/>
</dbReference>
<evidence type="ECO:0000256" key="6">
    <source>
        <dbReference type="ARBA" id="ARBA00022806"/>
    </source>
</evidence>
<name>M0CZJ5_9EURY</name>
<dbReference type="SMART" id="SM00488">
    <property type="entry name" value="DEXDc2"/>
    <property type="match status" value="1"/>
</dbReference>
<dbReference type="GO" id="GO:0003677">
    <property type="term" value="F:DNA binding"/>
    <property type="evidence" value="ECO:0007669"/>
    <property type="project" value="UniProtKB-KW"/>
</dbReference>
<evidence type="ECO:0000256" key="9">
    <source>
        <dbReference type="ARBA" id="ARBA00023014"/>
    </source>
</evidence>
<keyword evidence="7" id="KW-0067">ATP-binding</keyword>
<evidence type="ECO:0000259" key="14">
    <source>
        <dbReference type="PROSITE" id="PS51193"/>
    </source>
</evidence>
<dbReference type="PANTHER" id="PTHR11472">
    <property type="entry name" value="DNA REPAIR DEAD HELICASE RAD3/XP-D SUBFAMILY MEMBER"/>
    <property type="match status" value="1"/>
</dbReference>
<dbReference type="GO" id="GO:0051539">
    <property type="term" value="F:4 iron, 4 sulfur cluster binding"/>
    <property type="evidence" value="ECO:0007669"/>
    <property type="project" value="UniProtKB-KW"/>
</dbReference>
<organism evidence="15 16">
    <name type="scientific">Halosimplex carlsbadense 2-9-1</name>
    <dbReference type="NCBI Taxonomy" id="797114"/>
    <lineage>
        <taxon>Archaea</taxon>
        <taxon>Methanobacteriati</taxon>
        <taxon>Methanobacteriota</taxon>
        <taxon>Stenosarchaea group</taxon>
        <taxon>Halobacteria</taxon>
        <taxon>Halobacteriales</taxon>
        <taxon>Haloarculaceae</taxon>
        <taxon>Halosimplex</taxon>
    </lineage>
</organism>
<evidence type="ECO:0000256" key="11">
    <source>
        <dbReference type="ARBA" id="ARBA00023204"/>
    </source>
</evidence>
<dbReference type="SMART" id="SM00487">
    <property type="entry name" value="DEXDc"/>
    <property type="match status" value="1"/>
</dbReference>
<evidence type="ECO:0000256" key="12">
    <source>
        <dbReference type="ARBA" id="ARBA00023235"/>
    </source>
</evidence>
<accession>M0CZJ5</accession>
<evidence type="ECO:0000256" key="10">
    <source>
        <dbReference type="ARBA" id="ARBA00023125"/>
    </source>
</evidence>
<dbReference type="GO" id="GO:0006281">
    <property type="term" value="P:DNA repair"/>
    <property type="evidence" value="ECO:0007669"/>
    <property type="project" value="UniProtKB-KW"/>
</dbReference>
<dbReference type="Pfam" id="PF13307">
    <property type="entry name" value="Helicase_C_2"/>
    <property type="match status" value="1"/>
</dbReference>
<evidence type="ECO:0000256" key="7">
    <source>
        <dbReference type="ARBA" id="ARBA00022840"/>
    </source>
</evidence>
<dbReference type="Pfam" id="PF06733">
    <property type="entry name" value="DEAD_2"/>
    <property type="match status" value="1"/>
</dbReference>
<keyword evidence="4" id="KW-0227">DNA damage</keyword>
<dbReference type="InterPro" id="IPR014001">
    <property type="entry name" value="Helicase_ATP-bd"/>
</dbReference>
<dbReference type="EMBL" id="AOIU01000012">
    <property type="protein sequence ID" value="ELZ27857.1"/>
    <property type="molecule type" value="Genomic_DNA"/>
</dbReference>
<dbReference type="GO" id="GO:0005524">
    <property type="term" value="F:ATP binding"/>
    <property type="evidence" value="ECO:0007669"/>
    <property type="project" value="UniProtKB-KW"/>
</dbReference>
<keyword evidence="9" id="KW-0411">Iron-sulfur</keyword>
<evidence type="ECO:0000256" key="13">
    <source>
        <dbReference type="SAM" id="MobiDB-lite"/>
    </source>
</evidence>
<evidence type="ECO:0000313" key="15">
    <source>
        <dbReference type="EMBL" id="ELZ27857.1"/>
    </source>
</evidence>
<keyword evidence="2" id="KW-0479">Metal-binding</keyword>
<feature type="region of interest" description="Disordered" evidence="13">
    <location>
        <begin position="446"/>
        <end position="471"/>
    </location>
</feature>
<feature type="region of interest" description="Disordered" evidence="13">
    <location>
        <begin position="600"/>
        <end position="631"/>
    </location>
</feature>
<keyword evidence="3" id="KW-0547">Nucleotide-binding</keyword>
<feature type="region of interest" description="Disordered" evidence="13">
    <location>
        <begin position="239"/>
        <end position="265"/>
    </location>
</feature>
<dbReference type="InterPro" id="IPR014013">
    <property type="entry name" value="Helic_SF1/SF2_ATP-bd_DinG/Rad3"/>
</dbReference>
<dbReference type="AlphaFoldDB" id="M0CZJ5"/>
<dbReference type="InterPro" id="IPR027417">
    <property type="entry name" value="P-loop_NTPase"/>
</dbReference>
<evidence type="ECO:0000256" key="8">
    <source>
        <dbReference type="ARBA" id="ARBA00023004"/>
    </source>
</evidence>
<dbReference type="GO" id="GO:0016818">
    <property type="term" value="F:hydrolase activity, acting on acid anhydrides, in phosphorus-containing anhydrides"/>
    <property type="evidence" value="ECO:0007669"/>
    <property type="project" value="InterPro"/>
</dbReference>
<evidence type="ECO:0000256" key="1">
    <source>
        <dbReference type="ARBA" id="ARBA00022485"/>
    </source>
</evidence>
<gene>
    <name evidence="15" type="ORF">C475_05680</name>
</gene>
<evidence type="ECO:0000256" key="5">
    <source>
        <dbReference type="ARBA" id="ARBA00022801"/>
    </source>
</evidence>
<keyword evidence="8" id="KW-0408">Iron</keyword>
<dbReference type="OrthoDB" id="27512at2157"/>
<feature type="compositionally biased region" description="Gly residues" evidence="13">
    <location>
        <begin position="25"/>
        <end position="34"/>
    </location>
</feature>
<evidence type="ECO:0000313" key="16">
    <source>
        <dbReference type="Proteomes" id="UP000011626"/>
    </source>
</evidence>
<feature type="domain" description="Helicase ATP-binding" evidence="14">
    <location>
        <begin position="52"/>
        <end position="404"/>
    </location>
</feature>
<dbReference type="SMART" id="SM00491">
    <property type="entry name" value="HELICc2"/>
    <property type="match status" value="1"/>
</dbReference>
<dbReference type="RefSeq" id="WP_006882808.1">
    <property type="nucleotide sequence ID" value="NZ_AOIU01000012.1"/>
</dbReference>
<dbReference type="eggNOG" id="arCOG00770">
    <property type="taxonomic scope" value="Archaea"/>
</dbReference>
<dbReference type="InterPro" id="IPR045028">
    <property type="entry name" value="DinG/Rad3-like"/>
</dbReference>
<keyword evidence="11" id="KW-0234">DNA repair</keyword>
<keyword evidence="6 15" id="KW-0347">Helicase</keyword>
<proteinExistence type="predicted"/>
<protein>
    <submittedName>
        <fullName evidence="15">Helicase</fullName>
    </submittedName>
</protein>
<dbReference type="InterPro" id="IPR006554">
    <property type="entry name" value="Helicase-like_DEXD_c2"/>
</dbReference>
<keyword evidence="10" id="KW-0238">DNA-binding</keyword>
<dbReference type="SUPFAM" id="SSF52540">
    <property type="entry name" value="P-loop containing nucleoside triphosphate hydrolases"/>
    <property type="match status" value="2"/>
</dbReference>
<reference evidence="15 16" key="1">
    <citation type="journal article" date="2014" name="PLoS Genet.">
        <title>Phylogenetically driven sequencing of extremely halophilic archaea reveals strategies for static and dynamic osmo-response.</title>
        <authorList>
            <person name="Becker E.A."/>
            <person name="Seitzer P.M."/>
            <person name="Tritt A."/>
            <person name="Larsen D."/>
            <person name="Krusor M."/>
            <person name="Yao A.I."/>
            <person name="Wu D."/>
            <person name="Madern D."/>
            <person name="Eisen J.A."/>
            <person name="Darling A.E."/>
            <person name="Facciotti M.T."/>
        </authorList>
    </citation>
    <scope>NUCLEOTIDE SEQUENCE [LARGE SCALE GENOMIC DNA]</scope>
    <source>
        <strain evidence="15 16">2-9-1</strain>
    </source>
</reference>
<dbReference type="GO" id="GO:0003678">
    <property type="term" value="F:DNA helicase activity"/>
    <property type="evidence" value="ECO:0007669"/>
    <property type="project" value="InterPro"/>
</dbReference>
<dbReference type="Proteomes" id="UP000011626">
    <property type="component" value="Unassembled WGS sequence"/>
</dbReference>
<dbReference type="PROSITE" id="PS51193">
    <property type="entry name" value="HELICASE_ATP_BIND_2"/>
    <property type="match status" value="1"/>
</dbReference>
<evidence type="ECO:0000256" key="3">
    <source>
        <dbReference type="ARBA" id="ARBA00022741"/>
    </source>
</evidence>
<comment type="caution">
    <text evidence="15">The sequence shown here is derived from an EMBL/GenBank/DDBJ whole genome shotgun (WGS) entry which is preliminary data.</text>
</comment>
<keyword evidence="5" id="KW-0378">Hydrolase</keyword>
<dbReference type="GO" id="GO:0046872">
    <property type="term" value="F:metal ion binding"/>
    <property type="evidence" value="ECO:0007669"/>
    <property type="project" value="UniProtKB-KW"/>
</dbReference>
<dbReference type="PATRIC" id="fig|797114.5.peg.1160"/>
<dbReference type="Gene3D" id="3.40.50.300">
    <property type="entry name" value="P-loop containing nucleotide triphosphate hydrolases"/>
    <property type="match status" value="2"/>
</dbReference>
<dbReference type="InterPro" id="IPR010614">
    <property type="entry name" value="RAD3-like_helicase_DEAD"/>
</dbReference>
<sequence>MADDRAASENEASEVGTASADAAGGSPGSDGQSGAGDDAGPEGWSSGDPAEAWRDVFGFDEPYESQTDAIETAVEVGQRGGYFAMEGPCGTGKTMAALTAGATLVRTTRKYDRVMVVTPVKQQRNQFVEDLRAMNARLASEPDSPEPLDGVALVGKRDLCPYGREGAFPDDASTHDRCEDLRENTANLVEADRRSGEEPAADAALASDPEDIWWDPSLASDLVREARMDADTYRTFDSALETGGAESPYPRSQPSAPESMTAGDDDPLYCPFEADWFARNKGSPVDFSVGESRVVTADDYLPESVERGTCPHRAMGVMLEHADVIIGNYNHVFDPGSRPLVAAALDSSTFLVVDEAHRLEERVRDLLSDRVGRSTIKRARNDCNHLLSRARESRDKKQQVRDRLASHDVPLSALDQARAFYDDLLGWLDERVERYLDEEVERDWRVGDPAESVPERDVEVPLRDPDEPEPDELTRWAERQGYDGELWRTLATVGAAVEDAIDGLGLTRQPVCAAVGAVMGHWWERGHDRYLREIELEYAPKTGQAADAVDEDYLRVYTPGLVLFDCMPAESLKEIFDALGGGVLMSATLSPLDVFTEVSGLESLREGDPDPGPTPDEGDHGRPVEATSYPLRFPEDNRASWTIDAEPFTARNRGDPSEMDPLGDGWNRTRDEYAHVLRSVARSPGNVLVAMPNYREAEWAGAYLDGAVEKPVLVDESSSNETTEQLKTDFFRGGGKVLVTSTRGTLTEGVDYDGEKLAAALVIGVPLVNVGSPRVQAVRRAYADEFGEDNAFAYALTVPAVRRARQAIGRVIRGTDEVGVRVFADRRYTAGAPRSVHEYLSPAEREEFVRMTAEFLDGQLDRFWTDRSQ</sequence>